<keyword evidence="3 5" id="KW-1133">Transmembrane helix</keyword>
<feature type="transmembrane region" description="Helical" evidence="5">
    <location>
        <begin position="494"/>
        <end position="515"/>
    </location>
</feature>
<sequence length="627" mass="67255">MGVERPPTLRNLSIPDIAILPKGQSNEPGEKSAVLSVDLTNPFAAPAPNKHNPFSNRGQQFWLVYLALCMSSFLSALDLTAVSTALPSMAAEFQSSEFSWVGSAYALTSTALIPWTGNLASIFGRRSTLLASLVLFALGSALVGGARSMTMVIAGRSIQGIGGGGILTMTEIVVVDLVPLADRGAFFGVIGSGKQKSRCALLPRTTDQRSVYSVWAVASAIGPPIGGALASAGAWRWSVPSLHLKCAGISKTDPRFPSRLFYMNIPLAGIAFVLVAFFLRIKAPETTLKEKLEQMDYLNIVFVIGATFTIIGLTWGGVAHPWTSYQVLVPLILGFTTMGVFLWLEKSYVKHPTIPFDILSHRTSLLGFVTTFLHGIVSLAAVYYLTVFFQAAKGASPVQAGVDTFSLSFTVAPLSIITGVVIGYQGVYKVWNVLGWALTAVGFGITALMKFDCSKAASVGLPILMGLGLGILYSSTNFPVLAPLKASQQPHAMAFFSFMRAFGEVFGISIGATILQNSLAANLPKEFLALFHGEVEIAFSAIPKIVDMHKADTFPPSTHSAEPLRSQVREAFALSLRVIWLTMVFISGLGFLFSLLIQDIKLTTETDDQWGLHDGNSAPKVGDEEQK</sequence>
<organism evidence="7 8">
    <name type="scientific">Microbotryum silenes-dioicae</name>
    <dbReference type="NCBI Taxonomy" id="796604"/>
    <lineage>
        <taxon>Eukaryota</taxon>
        <taxon>Fungi</taxon>
        <taxon>Dikarya</taxon>
        <taxon>Basidiomycota</taxon>
        <taxon>Pucciniomycotina</taxon>
        <taxon>Microbotryomycetes</taxon>
        <taxon>Microbotryales</taxon>
        <taxon>Microbotryaceae</taxon>
        <taxon>Microbotryum</taxon>
    </lineage>
</organism>
<reference evidence="7 8" key="1">
    <citation type="submission" date="2016-11" db="EMBL/GenBank/DDBJ databases">
        <authorList>
            <person name="Jaros S."/>
            <person name="Januszkiewicz K."/>
            <person name="Wedrychowicz H."/>
        </authorList>
    </citation>
    <scope>NUCLEOTIDE SEQUENCE [LARGE SCALE GENOMIC DNA]</scope>
</reference>
<keyword evidence="2 5" id="KW-0812">Transmembrane</keyword>
<dbReference type="EMBL" id="FQNC01000041">
    <property type="protein sequence ID" value="SGY35466.1"/>
    <property type="molecule type" value="Genomic_DNA"/>
</dbReference>
<feature type="transmembrane region" description="Helical" evidence="5">
    <location>
        <begin position="461"/>
        <end position="482"/>
    </location>
</feature>
<evidence type="ECO:0000256" key="2">
    <source>
        <dbReference type="ARBA" id="ARBA00022692"/>
    </source>
</evidence>
<dbReference type="PANTHER" id="PTHR23501:SF102">
    <property type="entry name" value="DRUG TRANSPORTER, PUTATIVE (AFU_ORTHOLOGUE AFUA_3G08530)-RELATED"/>
    <property type="match status" value="1"/>
</dbReference>
<feature type="transmembrane region" description="Helical" evidence="5">
    <location>
        <begin position="129"/>
        <end position="146"/>
    </location>
</feature>
<dbReference type="SUPFAM" id="SSF103473">
    <property type="entry name" value="MFS general substrate transporter"/>
    <property type="match status" value="1"/>
</dbReference>
<protein>
    <submittedName>
        <fullName evidence="7">BQ5605_C002g01769 protein</fullName>
    </submittedName>
</protein>
<proteinExistence type="predicted"/>
<feature type="transmembrane region" description="Helical" evidence="5">
    <location>
        <begin position="62"/>
        <end position="86"/>
    </location>
</feature>
<feature type="transmembrane region" description="Helical" evidence="5">
    <location>
        <begin position="98"/>
        <end position="117"/>
    </location>
</feature>
<feature type="transmembrane region" description="Helical" evidence="5">
    <location>
        <begin position="324"/>
        <end position="344"/>
    </location>
</feature>
<dbReference type="PROSITE" id="PS50850">
    <property type="entry name" value="MFS"/>
    <property type="match status" value="1"/>
</dbReference>
<keyword evidence="8" id="KW-1185">Reference proteome</keyword>
<evidence type="ECO:0000313" key="8">
    <source>
        <dbReference type="Proteomes" id="UP000249464"/>
    </source>
</evidence>
<feature type="transmembrane region" description="Helical" evidence="5">
    <location>
        <begin position="431"/>
        <end position="449"/>
    </location>
</feature>
<name>A0A2X0P2M1_9BASI</name>
<dbReference type="GO" id="GO:0005886">
    <property type="term" value="C:plasma membrane"/>
    <property type="evidence" value="ECO:0007669"/>
    <property type="project" value="TreeGrafter"/>
</dbReference>
<comment type="subcellular location">
    <subcellularLocation>
        <location evidence="1">Membrane</location>
        <topology evidence="1">Multi-pass membrane protein</topology>
    </subcellularLocation>
</comment>
<dbReference type="Proteomes" id="UP000249464">
    <property type="component" value="Unassembled WGS sequence"/>
</dbReference>
<dbReference type="Gene3D" id="1.20.1250.20">
    <property type="entry name" value="MFS general substrate transporter like domains"/>
    <property type="match status" value="1"/>
</dbReference>
<dbReference type="InterPro" id="IPR020846">
    <property type="entry name" value="MFS_dom"/>
</dbReference>
<gene>
    <name evidence="7" type="primary">BQ5605_C002g01769</name>
    <name evidence="7" type="ORF">BQ5605_C002G01769</name>
</gene>
<dbReference type="AlphaFoldDB" id="A0A2X0P2M1"/>
<evidence type="ECO:0000256" key="4">
    <source>
        <dbReference type="ARBA" id="ARBA00023136"/>
    </source>
</evidence>
<evidence type="ECO:0000259" key="6">
    <source>
        <dbReference type="PROSITE" id="PS50850"/>
    </source>
</evidence>
<accession>A0A2X0P2M1</accession>
<keyword evidence="4 5" id="KW-0472">Membrane</keyword>
<feature type="transmembrane region" description="Helical" evidence="5">
    <location>
        <begin position="300"/>
        <end position="318"/>
    </location>
</feature>
<feature type="transmembrane region" description="Helical" evidence="5">
    <location>
        <begin position="405"/>
        <end position="424"/>
    </location>
</feature>
<dbReference type="GO" id="GO:0022857">
    <property type="term" value="F:transmembrane transporter activity"/>
    <property type="evidence" value="ECO:0007669"/>
    <property type="project" value="InterPro"/>
</dbReference>
<dbReference type="PANTHER" id="PTHR23501">
    <property type="entry name" value="MAJOR FACILITATOR SUPERFAMILY"/>
    <property type="match status" value="1"/>
</dbReference>
<evidence type="ECO:0000256" key="1">
    <source>
        <dbReference type="ARBA" id="ARBA00004141"/>
    </source>
</evidence>
<feature type="transmembrane region" description="Helical" evidence="5">
    <location>
        <begin position="365"/>
        <end position="385"/>
    </location>
</feature>
<evidence type="ECO:0000313" key="7">
    <source>
        <dbReference type="EMBL" id="SGY35466.1"/>
    </source>
</evidence>
<evidence type="ECO:0000256" key="3">
    <source>
        <dbReference type="ARBA" id="ARBA00022989"/>
    </source>
</evidence>
<feature type="domain" description="Major facilitator superfamily (MFS) profile" evidence="6">
    <location>
        <begin position="64"/>
        <end position="602"/>
    </location>
</feature>
<dbReference type="STRING" id="796604.A0A2X0P2M1"/>
<dbReference type="InterPro" id="IPR011701">
    <property type="entry name" value="MFS"/>
</dbReference>
<evidence type="ECO:0000256" key="5">
    <source>
        <dbReference type="SAM" id="Phobius"/>
    </source>
</evidence>
<dbReference type="InterPro" id="IPR036259">
    <property type="entry name" value="MFS_trans_sf"/>
</dbReference>
<feature type="transmembrane region" description="Helical" evidence="5">
    <location>
        <begin position="260"/>
        <end position="279"/>
    </location>
</feature>
<feature type="transmembrane region" description="Helical" evidence="5">
    <location>
        <begin position="212"/>
        <end position="235"/>
    </location>
</feature>
<feature type="transmembrane region" description="Helical" evidence="5">
    <location>
        <begin position="578"/>
        <end position="597"/>
    </location>
</feature>
<dbReference type="Pfam" id="PF07690">
    <property type="entry name" value="MFS_1"/>
    <property type="match status" value="1"/>
</dbReference>